<accession>A0A0C3B6D2</accession>
<dbReference type="HOGENOM" id="CLU_2264734_0_0_1"/>
<gene>
    <name evidence="2" type="ORF">PILCRDRAFT_490438</name>
</gene>
<organism evidence="2 3">
    <name type="scientific">Piloderma croceum (strain F 1598)</name>
    <dbReference type="NCBI Taxonomy" id="765440"/>
    <lineage>
        <taxon>Eukaryota</taxon>
        <taxon>Fungi</taxon>
        <taxon>Dikarya</taxon>
        <taxon>Basidiomycota</taxon>
        <taxon>Agaricomycotina</taxon>
        <taxon>Agaricomycetes</taxon>
        <taxon>Agaricomycetidae</taxon>
        <taxon>Atheliales</taxon>
        <taxon>Atheliaceae</taxon>
        <taxon>Piloderma</taxon>
    </lineage>
</organism>
<sequence length="103" mass="11594">MIFTIYHGHFSNPPKRTSIMSSIDIYFAIAFLCGLVVAAASACCQYIRAELTLHRPCSKFRAMGILTINGSDTNYLPSVKPCRLCLLELTRARINVQKRLQNK</sequence>
<keyword evidence="1" id="KW-0812">Transmembrane</keyword>
<keyword evidence="1" id="KW-0472">Membrane</keyword>
<dbReference type="Proteomes" id="UP000054166">
    <property type="component" value="Unassembled WGS sequence"/>
</dbReference>
<dbReference type="AlphaFoldDB" id="A0A0C3B6D2"/>
<protein>
    <submittedName>
        <fullName evidence="2">Uncharacterized protein</fullName>
    </submittedName>
</protein>
<dbReference type="InParanoid" id="A0A0C3B6D2"/>
<proteinExistence type="predicted"/>
<reference evidence="2 3" key="1">
    <citation type="submission" date="2014-04" db="EMBL/GenBank/DDBJ databases">
        <authorList>
            <consortium name="DOE Joint Genome Institute"/>
            <person name="Kuo A."/>
            <person name="Tarkka M."/>
            <person name="Buscot F."/>
            <person name="Kohler A."/>
            <person name="Nagy L.G."/>
            <person name="Floudas D."/>
            <person name="Copeland A."/>
            <person name="Barry K.W."/>
            <person name="Cichocki N."/>
            <person name="Veneault-Fourrey C."/>
            <person name="LaButti K."/>
            <person name="Lindquist E.A."/>
            <person name="Lipzen A."/>
            <person name="Lundell T."/>
            <person name="Morin E."/>
            <person name="Murat C."/>
            <person name="Sun H."/>
            <person name="Tunlid A."/>
            <person name="Henrissat B."/>
            <person name="Grigoriev I.V."/>
            <person name="Hibbett D.S."/>
            <person name="Martin F."/>
            <person name="Nordberg H.P."/>
            <person name="Cantor M.N."/>
            <person name="Hua S.X."/>
        </authorList>
    </citation>
    <scope>NUCLEOTIDE SEQUENCE [LARGE SCALE GENOMIC DNA]</scope>
    <source>
        <strain evidence="2 3">F 1598</strain>
    </source>
</reference>
<reference evidence="3" key="2">
    <citation type="submission" date="2015-01" db="EMBL/GenBank/DDBJ databases">
        <title>Evolutionary Origins and Diversification of the Mycorrhizal Mutualists.</title>
        <authorList>
            <consortium name="DOE Joint Genome Institute"/>
            <consortium name="Mycorrhizal Genomics Consortium"/>
            <person name="Kohler A."/>
            <person name="Kuo A."/>
            <person name="Nagy L.G."/>
            <person name="Floudas D."/>
            <person name="Copeland A."/>
            <person name="Barry K.W."/>
            <person name="Cichocki N."/>
            <person name="Veneault-Fourrey C."/>
            <person name="LaButti K."/>
            <person name="Lindquist E.A."/>
            <person name="Lipzen A."/>
            <person name="Lundell T."/>
            <person name="Morin E."/>
            <person name="Murat C."/>
            <person name="Riley R."/>
            <person name="Ohm R."/>
            <person name="Sun H."/>
            <person name="Tunlid A."/>
            <person name="Henrissat B."/>
            <person name="Grigoriev I.V."/>
            <person name="Hibbett D.S."/>
            <person name="Martin F."/>
        </authorList>
    </citation>
    <scope>NUCLEOTIDE SEQUENCE [LARGE SCALE GENOMIC DNA]</scope>
    <source>
        <strain evidence="3">F 1598</strain>
    </source>
</reference>
<name>A0A0C3B6D2_PILCF</name>
<evidence type="ECO:0000313" key="3">
    <source>
        <dbReference type="Proteomes" id="UP000054166"/>
    </source>
</evidence>
<evidence type="ECO:0000256" key="1">
    <source>
        <dbReference type="SAM" id="Phobius"/>
    </source>
</evidence>
<keyword evidence="1" id="KW-1133">Transmembrane helix</keyword>
<feature type="transmembrane region" description="Helical" evidence="1">
    <location>
        <begin position="25"/>
        <end position="47"/>
    </location>
</feature>
<evidence type="ECO:0000313" key="2">
    <source>
        <dbReference type="EMBL" id="KIM81793.1"/>
    </source>
</evidence>
<keyword evidence="3" id="KW-1185">Reference proteome</keyword>
<dbReference type="EMBL" id="KN832997">
    <property type="protein sequence ID" value="KIM81793.1"/>
    <property type="molecule type" value="Genomic_DNA"/>
</dbReference>